<protein>
    <submittedName>
        <fullName evidence="1">Uncharacterized protein</fullName>
    </submittedName>
</protein>
<dbReference type="AlphaFoldDB" id="A0AAV1V236"/>
<proteinExistence type="predicted"/>
<dbReference type="EMBL" id="CAKLBY020000259">
    <property type="protein sequence ID" value="CAK7940974.1"/>
    <property type="molecule type" value="Genomic_DNA"/>
</dbReference>
<reference evidence="1" key="1">
    <citation type="submission" date="2024-01" db="EMBL/GenBank/DDBJ databases">
        <authorList>
            <person name="Webb A."/>
        </authorList>
    </citation>
    <scope>NUCLEOTIDE SEQUENCE</scope>
    <source>
        <strain evidence="1">Pm1</strain>
    </source>
</reference>
<name>A0AAV1V236_9STRA</name>
<organism evidence="1 2">
    <name type="scientific">Peronospora matthiolae</name>
    <dbReference type="NCBI Taxonomy" id="2874970"/>
    <lineage>
        <taxon>Eukaryota</taxon>
        <taxon>Sar</taxon>
        <taxon>Stramenopiles</taxon>
        <taxon>Oomycota</taxon>
        <taxon>Peronosporomycetes</taxon>
        <taxon>Peronosporales</taxon>
        <taxon>Peronosporaceae</taxon>
        <taxon>Peronospora</taxon>
    </lineage>
</organism>
<dbReference type="Proteomes" id="UP001162060">
    <property type="component" value="Unassembled WGS sequence"/>
</dbReference>
<comment type="caution">
    <text evidence="1">The sequence shown here is derived from an EMBL/GenBank/DDBJ whole genome shotgun (WGS) entry which is preliminary data.</text>
</comment>
<accession>A0AAV1V236</accession>
<gene>
    <name evidence="1" type="ORF">PM001_LOCUS26124</name>
</gene>
<sequence>MSMRINALALGAANNADEDSEEIEKAYGITLAAPTEAYGKLGDLDAAVKVFEDTADKFSVSTNVHYNLATMRMARS</sequence>
<evidence type="ECO:0000313" key="2">
    <source>
        <dbReference type="Proteomes" id="UP001162060"/>
    </source>
</evidence>
<evidence type="ECO:0000313" key="1">
    <source>
        <dbReference type="EMBL" id="CAK7940974.1"/>
    </source>
</evidence>